<feature type="compositionally biased region" description="Polar residues" evidence="1">
    <location>
        <begin position="1"/>
        <end position="20"/>
    </location>
</feature>
<dbReference type="EMBL" id="MT143745">
    <property type="protein sequence ID" value="QJB01921.1"/>
    <property type="molecule type" value="Genomic_DNA"/>
</dbReference>
<reference evidence="2" key="1">
    <citation type="submission" date="2020-03" db="EMBL/GenBank/DDBJ databases">
        <title>The deep terrestrial virosphere.</title>
        <authorList>
            <person name="Holmfeldt K."/>
            <person name="Nilsson E."/>
            <person name="Simone D."/>
            <person name="Lopez-Fernandez M."/>
            <person name="Wu X."/>
            <person name="de Brujin I."/>
            <person name="Lundin D."/>
            <person name="Andersson A."/>
            <person name="Bertilsson S."/>
            <person name="Dopson M."/>
        </authorList>
    </citation>
    <scope>NUCLEOTIDE SEQUENCE</scope>
    <source>
        <strain evidence="5">MM171A00919</strain>
        <strain evidence="6">MM171B01721</strain>
        <strain evidence="3">MM415A02567</strain>
        <strain evidence="4">MM415B02687</strain>
        <strain evidence="2">TM448A02287</strain>
    </source>
</reference>
<dbReference type="EMBL" id="MT143664">
    <property type="protein sequence ID" value="QJA99719.1"/>
    <property type="molecule type" value="Genomic_DNA"/>
</dbReference>
<evidence type="ECO:0000256" key="1">
    <source>
        <dbReference type="SAM" id="MobiDB-lite"/>
    </source>
</evidence>
<name>A0A6H1ZUX9_9ZZZZ</name>
<evidence type="ECO:0000313" key="4">
    <source>
        <dbReference type="EMBL" id="QJA88783.1"/>
    </source>
</evidence>
<dbReference type="AlphaFoldDB" id="A0A6H1ZUX9"/>
<evidence type="ECO:0000313" key="6">
    <source>
        <dbReference type="EMBL" id="QJB01921.1"/>
    </source>
</evidence>
<evidence type="ECO:0000313" key="5">
    <source>
        <dbReference type="EMBL" id="QJA99719.1"/>
    </source>
</evidence>
<accession>A0A6H1ZUX9</accession>
<organism evidence="2">
    <name type="scientific">viral metagenome</name>
    <dbReference type="NCBI Taxonomy" id="1070528"/>
    <lineage>
        <taxon>unclassified sequences</taxon>
        <taxon>metagenomes</taxon>
        <taxon>organismal metagenomes</taxon>
    </lineage>
</organism>
<evidence type="ECO:0000313" key="3">
    <source>
        <dbReference type="EMBL" id="QJA72887.1"/>
    </source>
</evidence>
<dbReference type="EMBL" id="MT142804">
    <property type="protein sequence ID" value="QJA88783.1"/>
    <property type="molecule type" value="Genomic_DNA"/>
</dbReference>
<evidence type="ECO:0000313" key="2">
    <source>
        <dbReference type="EMBL" id="QJA51736.1"/>
    </source>
</evidence>
<dbReference type="EMBL" id="MT144286">
    <property type="protein sequence ID" value="QJA51736.1"/>
    <property type="molecule type" value="Genomic_DNA"/>
</dbReference>
<feature type="region of interest" description="Disordered" evidence="1">
    <location>
        <begin position="1"/>
        <end position="26"/>
    </location>
</feature>
<proteinExistence type="predicted"/>
<dbReference type="EMBL" id="MT141986">
    <property type="protein sequence ID" value="QJA72887.1"/>
    <property type="molecule type" value="Genomic_DNA"/>
</dbReference>
<sequence length="65" mass="7428">MNATNKDTTPIRRGSSQQKAVCSRDPASNFYKPTPAAVVQNFQGSFILYLLRKGLYIYEKEEKEQ</sequence>
<gene>
    <name evidence="5" type="ORF">MM171A00919_0017</name>
    <name evidence="6" type="ORF">MM171B01721_0003</name>
    <name evidence="3" type="ORF">MM415A02567_0004</name>
    <name evidence="4" type="ORF">MM415B02687_0004</name>
    <name evidence="2" type="ORF">TM448A02287_0004</name>
</gene>
<protein>
    <submittedName>
        <fullName evidence="2">Uncharacterized protein</fullName>
    </submittedName>
</protein>